<gene>
    <name evidence="1" type="ORF">BAVI_03244</name>
</gene>
<comment type="caution">
    <text evidence="1">The sequence shown here is derived from an EMBL/GenBank/DDBJ whole genome shotgun (WGS) entry which is preliminary data.</text>
</comment>
<sequence>MVRQDGVTIGTVSGGIVNFGGAGIIAPISITKTVAGSGSENTGQTIITNSGLNREQQKRLKELKELVETVL</sequence>
<reference evidence="1 2" key="1">
    <citation type="journal article" date="2014" name="Environ. Microbiol.">
        <title>The nitrate-ammonifying and nosZ-carrying bacterium Bacillus vireti is a potent source and sink for nitric and nitrous oxide under high nitrate conditions.</title>
        <authorList>
            <person name="Mania D."/>
            <person name="Heylen K."/>
            <person name="van Spanning R.J."/>
            <person name="Frostegard A."/>
        </authorList>
    </citation>
    <scope>NUCLEOTIDE SEQUENCE [LARGE SCALE GENOMIC DNA]</scope>
    <source>
        <strain evidence="1 2">LMG 21834</strain>
    </source>
</reference>
<dbReference type="InterPro" id="IPR019618">
    <property type="entry name" value="Spore_germination_GerPA"/>
</dbReference>
<dbReference type="Proteomes" id="UP000018877">
    <property type="component" value="Unassembled WGS sequence"/>
</dbReference>
<keyword evidence="2" id="KW-1185">Reference proteome</keyword>
<organism evidence="1 2">
    <name type="scientific">Neobacillus vireti LMG 21834</name>
    <dbReference type="NCBI Taxonomy" id="1131730"/>
    <lineage>
        <taxon>Bacteria</taxon>
        <taxon>Bacillati</taxon>
        <taxon>Bacillota</taxon>
        <taxon>Bacilli</taxon>
        <taxon>Bacillales</taxon>
        <taxon>Bacillaceae</taxon>
        <taxon>Neobacillus</taxon>
    </lineage>
</organism>
<evidence type="ECO:0000313" key="1">
    <source>
        <dbReference type="EMBL" id="ETI70264.1"/>
    </source>
</evidence>
<dbReference type="EMBL" id="ALAN01000023">
    <property type="protein sequence ID" value="ETI70264.1"/>
    <property type="molecule type" value="Genomic_DNA"/>
</dbReference>
<dbReference type="RefSeq" id="WP_024026865.1">
    <property type="nucleotide sequence ID" value="NZ_ALAN01000023.1"/>
</dbReference>
<evidence type="ECO:0000313" key="2">
    <source>
        <dbReference type="Proteomes" id="UP000018877"/>
    </source>
</evidence>
<name>A0AB94IT73_9BACI</name>
<protein>
    <submittedName>
        <fullName evidence="1">Uncharacterized protein</fullName>
    </submittedName>
</protein>
<dbReference type="Pfam" id="PF10676">
    <property type="entry name" value="gerPA"/>
    <property type="match status" value="1"/>
</dbReference>
<dbReference type="AlphaFoldDB" id="A0AB94IT73"/>
<proteinExistence type="predicted"/>
<accession>A0AB94IT73</accession>